<evidence type="ECO:0000256" key="4">
    <source>
        <dbReference type="ARBA" id="ARBA00022884"/>
    </source>
</evidence>
<gene>
    <name evidence="7" type="primary">rsmF_1</name>
    <name evidence="7" type="ORF">SDC9_05814</name>
</gene>
<dbReference type="GO" id="GO:0001510">
    <property type="term" value="P:RNA methylation"/>
    <property type="evidence" value="ECO:0007669"/>
    <property type="project" value="InterPro"/>
</dbReference>
<organism evidence="7">
    <name type="scientific">bioreactor metagenome</name>
    <dbReference type="NCBI Taxonomy" id="1076179"/>
    <lineage>
        <taxon>unclassified sequences</taxon>
        <taxon>metagenomes</taxon>
        <taxon>ecological metagenomes</taxon>
    </lineage>
</organism>
<dbReference type="InterPro" id="IPR049560">
    <property type="entry name" value="MeTrfase_RsmB-F_NOP2_cat"/>
</dbReference>
<keyword evidence="4" id="KW-0694">RNA-binding</keyword>
<comment type="caution">
    <text evidence="7">The sequence shown here is derived from an EMBL/GenBank/DDBJ whole genome shotgun (WGS) entry which is preliminary data.</text>
</comment>
<dbReference type="GO" id="GO:0003723">
    <property type="term" value="F:RNA binding"/>
    <property type="evidence" value="ECO:0007669"/>
    <property type="project" value="UniProtKB-KW"/>
</dbReference>
<dbReference type="EMBL" id="VSSQ01000011">
    <property type="protein sequence ID" value="MPL60256.1"/>
    <property type="molecule type" value="Genomic_DNA"/>
</dbReference>
<feature type="compositionally biased region" description="Basic and acidic residues" evidence="5">
    <location>
        <begin position="318"/>
        <end position="329"/>
    </location>
</feature>
<evidence type="ECO:0000256" key="5">
    <source>
        <dbReference type="SAM" id="MobiDB-lite"/>
    </source>
</evidence>
<dbReference type="EC" id="2.1.1.178" evidence="7"/>
<dbReference type="Gene3D" id="3.40.50.150">
    <property type="entry name" value="Vaccinia Virus protein VP39"/>
    <property type="match status" value="1"/>
</dbReference>
<evidence type="ECO:0000256" key="1">
    <source>
        <dbReference type="ARBA" id="ARBA00022603"/>
    </source>
</evidence>
<keyword evidence="2 7" id="KW-0808">Transferase</keyword>
<evidence type="ECO:0000259" key="6">
    <source>
        <dbReference type="PROSITE" id="PS51686"/>
    </source>
</evidence>
<reference evidence="7" key="1">
    <citation type="submission" date="2019-08" db="EMBL/GenBank/DDBJ databases">
        <authorList>
            <person name="Kucharzyk K."/>
            <person name="Murdoch R.W."/>
            <person name="Higgins S."/>
            <person name="Loffler F."/>
        </authorList>
    </citation>
    <scope>NUCLEOTIDE SEQUENCE</scope>
</reference>
<evidence type="ECO:0000256" key="2">
    <source>
        <dbReference type="ARBA" id="ARBA00022679"/>
    </source>
</evidence>
<accession>A0A644T035</accession>
<evidence type="ECO:0000313" key="7">
    <source>
        <dbReference type="EMBL" id="MPL60256.1"/>
    </source>
</evidence>
<dbReference type="InterPro" id="IPR029063">
    <property type="entry name" value="SAM-dependent_MTases_sf"/>
</dbReference>
<dbReference type="GO" id="GO:0008173">
    <property type="term" value="F:RNA methyltransferase activity"/>
    <property type="evidence" value="ECO:0007669"/>
    <property type="project" value="InterPro"/>
</dbReference>
<dbReference type="PANTHER" id="PTHR22807">
    <property type="entry name" value="NOP2 YEAST -RELATED NOL1/NOP2/FMU SUN DOMAIN-CONTAINING"/>
    <property type="match status" value="1"/>
</dbReference>
<sequence length="463" mass="49543">MPKTLIRSFRLVCAPEQVPAVEALLRAQGYDFEPEPFSPLCRRLVAEPRPLGGSLAAFFGYIYIQDRSSMLPPLALAPAAGSAVLDMCASPGSKTGFLAQLVGRNGFVLGNEPSPTRLGTLRANLHQLNLIQAATCSYSGDALPLRPGSWDAILLDPPCSGWGTAEKHPQVLKLWQGDKLDSLTGLQRRLLRHAASLLRPGGRLVYSTCTTNVDENEAQVRFAEQELGLEREHLDPIPGFVWEELPGGEGTLRVDGARSQAQGFYVALFRKPGNVITAVLPFESSASEPQEAVFEVPASALSGMQSAGQRNGRRAGRNRGDDRAGKPVERPSGSPLPPESLVGATCNPDLLPPGRAVLYGEHVRFVPPQATVLLPPGCVWQGSLLGKLCGGTLDAAPRLRVLMQSPPDAASSLVLDDVADITALLSGQSRQTGLNGREAGLWWRDLPLGRIVLKQGRAIAGFK</sequence>
<dbReference type="CDD" id="cd02440">
    <property type="entry name" value="AdoMet_MTases"/>
    <property type="match status" value="1"/>
</dbReference>
<feature type="domain" description="SAM-dependent MTase RsmB/NOP-type" evidence="6">
    <location>
        <begin position="1"/>
        <end position="272"/>
    </location>
</feature>
<evidence type="ECO:0000256" key="3">
    <source>
        <dbReference type="ARBA" id="ARBA00022691"/>
    </source>
</evidence>
<dbReference type="AlphaFoldDB" id="A0A644T035"/>
<keyword evidence="1 7" id="KW-0489">Methyltransferase</keyword>
<dbReference type="InterPro" id="IPR001678">
    <property type="entry name" value="MeTrfase_RsmB-F_NOP2_dom"/>
</dbReference>
<dbReference type="PROSITE" id="PS51686">
    <property type="entry name" value="SAM_MT_RSMB_NOP"/>
    <property type="match status" value="1"/>
</dbReference>
<dbReference type="PRINTS" id="PR02008">
    <property type="entry name" value="RCMTFAMILY"/>
</dbReference>
<dbReference type="PANTHER" id="PTHR22807:SF30">
    <property type="entry name" value="28S RRNA (CYTOSINE(4447)-C(5))-METHYLTRANSFERASE-RELATED"/>
    <property type="match status" value="1"/>
</dbReference>
<feature type="region of interest" description="Disordered" evidence="5">
    <location>
        <begin position="303"/>
        <end position="340"/>
    </location>
</feature>
<keyword evidence="3" id="KW-0949">S-adenosyl-L-methionine</keyword>
<protein>
    <submittedName>
        <fullName evidence="7">Ribosomal RNA small subunit methyltransferase F</fullName>
        <ecNumber evidence="7">2.1.1.178</ecNumber>
    </submittedName>
</protein>
<dbReference type="SUPFAM" id="SSF53335">
    <property type="entry name" value="S-adenosyl-L-methionine-dependent methyltransferases"/>
    <property type="match status" value="1"/>
</dbReference>
<proteinExistence type="predicted"/>
<dbReference type="Pfam" id="PF01189">
    <property type="entry name" value="Methyltr_RsmB-F"/>
    <property type="match status" value="1"/>
</dbReference>
<dbReference type="InterPro" id="IPR023267">
    <property type="entry name" value="RCMT"/>
</dbReference>
<name>A0A644T035_9ZZZZ</name>